<evidence type="ECO:0000256" key="1">
    <source>
        <dbReference type="ARBA" id="ARBA00022679"/>
    </source>
</evidence>
<dbReference type="InterPro" id="IPR004821">
    <property type="entry name" value="Cyt_trans-like"/>
</dbReference>
<organism evidence="4">
    <name type="scientific">marine metagenome</name>
    <dbReference type="NCBI Taxonomy" id="408172"/>
    <lineage>
        <taxon>unclassified sequences</taxon>
        <taxon>metagenomes</taxon>
        <taxon>ecological metagenomes</taxon>
    </lineage>
</organism>
<dbReference type="AlphaFoldDB" id="A0A382NKQ8"/>
<dbReference type="NCBIfam" id="TIGR00125">
    <property type="entry name" value="cyt_tran_rel"/>
    <property type="match status" value="1"/>
</dbReference>
<gene>
    <name evidence="4" type="ORF">METZ01_LOCUS313035</name>
</gene>
<evidence type="ECO:0000313" key="4">
    <source>
        <dbReference type="EMBL" id="SVC60181.1"/>
    </source>
</evidence>
<dbReference type="Gene3D" id="3.40.50.300">
    <property type="entry name" value="P-loop containing nucleotide triphosphate hydrolases"/>
    <property type="match status" value="1"/>
</dbReference>
<feature type="domain" description="Cytidyltransferase-like" evidence="2">
    <location>
        <begin position="152"/>
        <end position="185"/>
    </location>
</feature>
<evidence type="ECO:0000259" key="3">
    <source>
        <dbReference type="Pfam" id="PF01583"/>
    </source>
</evidence>
<dbReference type="InterPro" id="IPR014729">
    <property type="entry name" value="Rossmann-like_a/b/a_fold"/>
</dbReference>
<dbReference type="EMBL" id="UINC01100258">
    <property type="protein sequence ID" value="SVC60181.1"/>
    <property type="molecule type" value="Genomic_DNA"/>
</dbReference>
<name>A0A382NKQ8_9ZZZZ</name>
<dbReference type="GO" id="GO:0003824">
    <property type="term" value="F:catalytic activity"/>
    <property type="evidence" value="ECO:0007669"/>
    <property type="project" value="InterPro"/>
</dbReference>
<dbReference type="SUPFAM" id="SSF52374">
    <property type="entry name" value="Nucleotidylyl transferase"/>
    <property type="match status" value="1"/>
</dbReference>
<dbReference type="Gene3D" id="3.40.50.620">
    <property type="entry name" value="HUPs"/>
    <property type="match status" value="1"/>
</dbReference>
<keyword evidence="1" id="KW-0808">Transferase</keyword>
<dbReference type="InterPro" id="IPR059117">
    <property type="entry name" value="APS_kinase_dom"/>
</dbReference>
<dbReference type="Pfam" id="PF01467">
    <property type="entry name" value="CTP_transf_like"/>
    <property type="match status" value="1"/>
</dbReference>
<protein>
    <submittedName>
        <fullName evidence="4">Uncharacterized protein</fullName>
    </submittedName>
</protein>
<dbReference type="SUPFAM" id="SSF52540">
    <property type="entry name" value="P-loop containing nucleoside triphosphate hydrolases"/>
    <property type="match status" value="1"/>
</dbReference>
<evidence type="ECO:0000259" key="2">
    <source>
        <dbReference type="Pfam" id="PF01467"/>
    </source>
</evidence>
<dbReference type="Pfam" id="PF01583">
    <property type="entry name" value="APS_kinase"/>
    <property type="match status" value="1"/>
</dbReference>
<sequence>MIRILVMGLPNSGKSQLAKQIYEKLSPWRFDVGLYSADQVRKDADDWDFSIEGRERQAKRMFDLCNKHDIGISDFVCPTQKTRNIFNADVSIWMNTKHYSKYKDTNAMFEKPEDTTFTVKEQGDNEQVLERIGTIIDMMFESRIDWQKETALLVGRFQPFHDGHLELVKKTLAKTDQVCIIVRNTHEMDDDNPYDFSFVRRQIHRKLYPNHKGHYTVMQGPNITNIVYGRDPGYNVEQIRLDSSLEDISATEIRKDFE</sequence>
<reference evidence="4" key="1">
    <citation type="submission" date="2018-05" db="EMBL/GenBank/DDBJ databases">
        <authorList>
            <person name="Lanie J.A."/>
            <person name="Ng W.-L."/>
            <person name="Kazmierczak K.M."/>
            <person name="Andrzejewski T.M."/>
            <person name="Davidsen T.M."/>
            <person name="Wayne K.J."/>
            <person name="Tettelin H."/>
            <person name="Glass J.I."/>
            <person name="Rusch D."/>
            <person name="Podicherti R."/>
            <person name="Tsui H.-C.T."/>
            <person name="Winkler M.E."/>
        </authorList>
    </citation>
    <scope>NUCLEOTIDE SEQUENCE</scope>
</reference>
<accession>A0A382NKQ8</accession>
<feature type="domain" description="APS kinase" evidence="3">
    <location>
        <begin position="4"/>
        <end position="87"/>
    </location>
</feature>
<dbReference type="InterPro" id="IPR027417">
    <property type="entry name" value="P-loop_NTPase"/>
</dbReference>
<proteinExistence type="predicted"/>